<dbReference type="AlphaFoldDB" id="A0AAV6XSL9"/>
<feature type="transmembrane region" description="Helical" evidence="10">
    <location>
        <begin position="810"/>
        <end position="828"/>
    </location>
</feature>
<name>A0AAV6XSL9_9LAMI</name>
<comment type="catalytic activity">
    <reaction evidence="1">
        <text>S-ubiquitinyl-[E2 ubiquitin-conjugating enzyme]-L-cysteine + [acceptor protein]-L-lysine = [E2 ubiquitin-conjugating enzyme]-L-cysteine + N(6)-ubiquitinyl-[acceptor protein]-L-lysine.</text>
        <dbReference type="EC" id="2.3.2.27"/>
    </reaction>
</comment>
<evidence type="ECO:0000313" key="13">
    <source>
        <dbReference type="EMBL" id="KAG8385554.1"/>
    </source>
</evidence>
<evidence type="ECO:0000256" key="5">
    <source>
        <dbReference type="ARBA" id="ARBA00022679"/>
    </source>
</evidence>
<feature type="domain" description="DUF2921" evidence="12">
    <location>
        <begin position="446"/>
        <end position="621"/>
    </location>
</feature>
<evidence type="ECO:0000256" key="10">
    <source>
        <dbReference type="SAM" id="Phobius"/>
    </source>
</evidence>
<dbReference type="Proteomes" id="UP000826271">
    <property type="component" value="Unassembled WGS sequence"/>
</dbReference>
<feature type="domain" description="SWEET-like" evidence="11">
    <location>
        <begin position="632"/>
        <end position="909"/>
    </location>
</feature>
<dbReference type="Pfam" id="PF11145">
    <property type="entry name" value="DUF2921"/>
    <property type="match status" value="1"/>
</dbReference>
<dbReference type="EMBL" id="WHWC01000003">
    <property type="protein sequence ID" value="KAG8385554.1"/>
    <property type="molecule type" value="Genomic_DNA"/>
</dbReference>
<dbReference type="InterPro" id="IPR021319">
    <property type="entry name" value="DUF2921"/>
</dbReference>
<organism evidence="13 14">
    <name type="scientific">Buddleja alternifolia</name>
    <dbReference type="NCBI Taxonomy" id="168488"/>
    <lineage>
        <taxon>Eukaryota</taxon>
        <taxon>Viridiplantae</taxon>
        <taxon>Streptophyta</taxon>
        <taxon>Embryophyta</taxon>
        <taxon>Tracheophyta</taxon>
        <taxon>Spermatophyta</taxon>
        <taxon>Magnoliopsida</taxon>
        <taxon>eudicotyledons</taxon>
        <taxon>Gunneridae</taxon>
        <taxon>Pentapetalae</taxon>
        <taxon>asterids</taxon>
        <taxon>lamiids</taxon>
        <taxon>Lamiales</taxon>
        <taxon>Scrophulariaceae</taxon>
        <taxon>Buddlejeae</taxon>
        <taxon>Buddleja</taxon>
    </lineage>
</organism>
<sequence length="929" mass="105094">MEMLSVPPSSISTNSILCKCTRRFAAFPFMIIILIFLVLPAAGDTAISYSAHCGDFVQEAPLLPNPNPPLPSTKFLSLRQAHVECRGNDTSKGISVIPRSLSLSSHKAYRTQNDAVFRIEAVVTLIGVEYSRNSTRRGLRLVHIRPPRIPVTPGDARKSNSFSLNGFWDSISGKLCMIGSGFGVLSSAHVVLKLDYLNSSSIFTSLANGTLESLDVNNESGYNLKSISILGVNLRDYKYELIDKEIENNGFRSLDDMTNVSLRVEDLGRNVCKYIRTAGALQLDYKSDCNSVNCNFLGGRNHNFMPSAVYFKEIECLEDGRVRFLLVFGDFRGNGYWLPFEPNVTLVTEGKWDMENRRLNMVGCRIFSDWDEGLVGECLIRLSLRFPARWTLRDRSAVVGELWSSRRVNESGYFARVTLASIKNTHIRSVALGYDYTEIENTRRSCANKIIKKAKEGKYPNALSSDMRFDMVVGNRKVRDFWGYSSPLFVGNQLYRLSNVFGQEDKYTLLGTQNLSNVINVSYVLSLSTSRDFKLSSEFMQIKSFEISAEGIYDSKSGHLCMTGCMHVGAPKVRLRENSSLDCEVLVDIQYPPLRASNVGIVKGTIESTRAKYDRLYFEPFEIFSESIYAGQAKESIWRMDLEFTMVLISNTLSCIFMGLQLLHVKRHADVLPFISIIMLIVLTLAHMVPLLLNFEALFRTDRNNVNVYFGSDGWVEVNEVLVRVITMIAFLLEFRLLQMAWSARSGDESQKNLWVSDKKVLYISLPMYIGGGLIAWFAHLSKKSRHSPSLGIHHLGYKQLSLWGDLKSYAGLTLDGFLLPQILFNLFSDAKEKALAPSFYIGATFIRLLPHAYDLYRSHSSSWSFNYIYANPRMDYYSTTWDIIISVGGLSFVVLVYLQQWYGGRCLLLPMRFWPRSTYEKVPVGNTV</sequence>
<evidence type="ECO:0000259" key="11">
    <source>
        <dbReference type="Pfam" id="PF11145"/>
    </source>
</evidence>
<feature type="transmembrane region" description="Helical" evidence="10">
    <location>
        <begin position="840"/>
        <end position="857"/>
    </location>
</feature>
<evidence type="ECO:0000256" key="6">
    <source>
        <dbReference type="ARBA" id="ARBA00022692"/>
    </source>
</evidence>
<accession>A0AAV6XSL9</accession>
<comment type="caution">
    <text evidence="13">The sequence shown here is derived from an EMBL/GenBank/DDBJ whole genome shotgun (WGS) entry which is preliminary data.</text>
</comment>
<feature type="transmembrane region" description="Helical" evidence="10">
    <location>
        <begin position="24"/>
        <end position="43"/>
    </location>
</feature>
<dbReference type="InterPro" id="IPR057425">
    <property type="entry name" value="DUF2921_N"/>
</dbReference>
<dbReference type="EC" id="2.3.2.27" evidence="4"/>
<keyword evidence="6 10" id="KW-0812">Transmembrane</keyword>
<dbReference type="Pfam" id="PF25333">
    <property type="entry name" value="DUF2921_N"/>
    <property type="match status" value="3"/>
</dbReference>
<feature type="domain" description="DUF2921" evidence="12">
    <location>
        <begin position="336"/>
        <end position="417"/>
    </location>
</feature>
<comment type="subcellular location">
    <subcellularLocation>
        <location evidence="2">Endomembrane system</location>
        <topology evidence="2">Multi-pass membrane protein</topology>
    </subcellularLocation>
</comment>
<feature type="transmembrane region" description="Helical" evidence="10">
    <location>
        <begin position="877"/>
        <end position="899"/>
    </location>
</feature>
<evidence type="ECO:0000313" key="14">
    <source>
        <dbReference type="Proteomes" id="UP000826271"/>
    </source>
</evidence>
<feature type="transmembrane region" description="Helical" evidence="10">
    <location>
        <begin position="671"/>
        <end position="693"/>
    </location>
</feature>
<evidence type="ECO:0000256" key="4">
    <source>
        <dbReference type="ARBA" id="ARBA00012483"/>
    </source>
</evidence>
<comment type="pathway">
    <text evidence="3">Protein modification; protein ubiquitination.</text>
</comment>
<dbReference type="PANTHER" id="PTHR33389">
    <property type="entry name" value="FAMILY PROTEIN, PUTATIVE (DUF2921)-RELATED"/>
    <property type="match status" value="1"/>
</dbReference>
<feature type="domain" description="DUF2921" evidence="12">
    <location>
        <begin position="50"/>
        <end position="222"/>
    </location>
</feature>
<feature type="transmembrane region" description="Helical" evidence="10">
    <location>
        <begin position="761"/>
        <end position="779"/>
    </location>
</feature>
<evidence type="ECO:0000256" key="3">
    <source>
        <dbReference type="ARBA" id="ARBA00004906"/>
    </source>
</evidence>
<dbReference type="GO" id="GO:0061630">
    <property type="term" value="F:ubiquitin protein ligase activity"/>
    <property type="evidence" value="ECO:0007669"/>
    <property type="project" value="UniProtKB-EC"/>
</dbReference>
<dbReference type="GO" id="GO:0012505">
    <property type="term" value="C:endomembrane system"/>
    <property type="evidence" value="ECO:0007669"/>
    <property type="project" value="UniProtKB-SubCell"/>
</dbReference>
<feature type="transmembrane region" description="Helical" evidence="10">
    <location>
        <begin position="644"/>
        <end position="664"/>
    </location>
</feature>
<evidence type="ECO:0000256" key="7">
    <source>
        <dbReference type="ARBA" id="ARBA00022786"/>
    </source>
</evidence>
<evidence type="ECO:0000256" key="2">
    <source>
        <dbReference type="ARBA" id="ARBA00004127"/>
    </source>
</evidence>
<evidence type="ECO:0000256" key="9">
    <source>
        <dbReference type="ARBA" id="ARBA00023136"/>
    </source>
</evidence>
<keyword evidence="8 10" id="KW-1133">Transmembrane helix</keyword>
<gene>
    <name evidence="13" type="ORF">BUALT_Bualt03G0057300</name>
</gene>
<keyword evidence="7" id="KW-0833">Ubl conjugation pathway</keyword>
<keyword evidence="14" id="KW-1185">Reference proteome</keyword>
<feature type="transmembrane region" description="Helical" evidence="10">
    <location>
        <begin position="721"/>
        <end position="740"/>
    </location>
</feature>
<evidence type="ECO:0000259" key="12">
    <source>
        <dbReference type="Pfam" id="PF25333"/>
    </source>
</evidence>
<evidence type="ECO:0000256" key="8">
    <source>
        <dbReference type="ARBA" id="ARBA00022989"/>
    </source>
</evidence>
<keyword evidence="9 10" id="KW-0472">Membrane</keyword>
<proteinExistence type="predicted"/>
<evidence type="ECO:0000256" key="1">
    <source>
        <dbReference type="ARBA" id="ARBA00000900"/>
    </source>
</evidence>
<dbReference type="PANTHER" id="PTHR33389:SF22">
    <property type="entry name" value="FAMILY PROTEIN, PUTATIVE (DUF2921)-RELATED"/>
    <property type="match status" value="1"/>
</dbReference>
<keyword evidence="5" id="KW-0808">Transferase</keyword>
<reference evidence="13" key="1">
    <citation type="submission" date="2019-10" db="EMBL/GenBank/DDBJ databases">
        <authorList>
            <person name="Zhang R."/>
            <person name="Pan Y."/>
            <person name="Wang J."/>
            <person name="Ma R."/>
            <person name="Yu S."/>
        </authorList>
    </citation>
    <scope>NUCLEOTIDE SEQUENCE</scope>
    <source>
        <strain evidence="13">LA-IB0</strain>
        <tissue evidence="13">Leaf</tissue>
    </source>
</reference>
<protein>
    <recommendedName>
        <fullName evidence="4">RING-type E3 ubiquitin transferase</fullName>
        <ecNumber evidence="4">2.3.2.27</ecNumber>
    </recommendedName>
</protein>